<evidence type="ECO:0000313" key="20">
    <source>
        <dbReference type="Proteomes" id="UP001279642"/>
    </source>
</evidence>
<dbReference type="Gene3D" id="3.30.160.800">
    <property type="match status" value="1"/>
</dbReference>
<dbReference type="SUPFAM" id="SSF52980">
    <property type="entry name" value="Restriction endonuclease-like"/>
    <property type="match status" value="1"/>
</dbReference>
<dbReference type="EMBL" id="JAXCLW010000001">
    <property type="protein sequence ID" value="MDY0882365.1"/>
    <property type="molecule type" value="Genomic_DNA"/>
</dbReference>
<keyword evidence="8" id="KW-0238">DNA-binding</keyword>
<dbReference type="GO" id="GO:0004386">
    <property type="term" value="F:helicase activity"/>
    <property type="evidence" value="ECO:0007669"/>
    <property type="project" value="UniProtKB-KW"/>
</dbReference>
<evidence type="ECO:0000256" key="5">
    <source>
        <dbReference type="ARBA" id="ARBA00022806"/>
    </source>
</evidence>
<dbReference type="InterPro" id="IPR014151">
    <property type="entry name" value="DNA_helicase_AddA"/>
</dbReference>
<evidence type="ECO:0000256" key="16">
    <source>
        <dbReference type="SAM" id="MobiDB-lite"/>
    </source>
</evidence>
<dbReference type="InterPro" id="IPR014016">
    <property type="entry name" value="UvrD-like_ATP-bd"/>
</dbReference>
<evidence type="ECO:0000313" key="19">
    <source>
        <dbReference type="EMBL" id="MDY0882365.1"/>
    </source>
</evidence>
<evidence type="ECO:0000256" key="13">
    <source>
        <dbReference type="ARBA" id="ARBA00034923"/>
    </source>
</evidence>
<keyword evidence="3" id="KW-0227">DNA damage</keyword>
<dbReference type="PROSITE" id="PS51217">
    <property type="entry name" value="UVRD_HELICASE_CTER"/>
    <property type="match status" value="1"/>
</dbReference>
<dbReference type="Proteomes" id="UP001279642">
    <property type="component" value="Unassembled WGS sequence"/>
</dbReference>
<evidence type="ECO:0000256" key="11">
    <source>
        <dbReference type="ARBA" id="ARBA00034617"/>
    </source>
</evidence>
<comment type="catalytic activity">
    <reaction evidence="14">
        <text>ATP + H2O = ADP + phosphate + H(+)</text>
        <dbReference type="Rhea" id="RHEA:13065"/>
        <dbReference type="ChEBI" id="CHEBI:15377"/>
        <dbReference type="ChEBI" id="CHEBI:15378"/>
        <dbReference type="ChEBI" id="CHEBI:30616"/>
        <dbReference type="ChEBI" id="CHEBI:43474"/>
        <dbReference type="ChEBI" id="CHEBI:456216"/>
        <dbReference type="EC" id="5.6.2.4"/>
    </reaction>
</comment>
<evidence type="ECO:0000256" key="7">
    <source>
        <dbReference type="ARBA" id="ARBA00022840"/>
    </source>
</evidence>
<organism evidence="19 20">
    <name type="scientific">Dongia soli</name>
    <dbReference type="NCBI Taxonomy" id="600628"/>
    <lineage>
        <taxon>Bacteria</taxon>
        <taxon>Pseudomonadati</taxon>
        <taxon>Pseudomonadota</taxon>
        <taxon>Alphaproteobacteria</taxon>
        <taxon>Rhodospirillales</taxon>
        <taxon>Dongiaceae</taxon>
        <taxon>Dongia</taxon>
    </lineage>
</organism>
<accession>A0ABU5E9S9</accession>
<keyword evidence="4 15" id="KW-0378">Hydrolase</keyword>
<dbReference type="InterPro" id="IPR027417">
    <property type="entry name" value="P-loop_NTPase"/>
</dbReference>
<keyword evidence="9" id="KW-0234">DNA repair</keyword>
<protein>
    <recommendedName>
        <fullName evidence="12">DNA 3'-5' helicase</fullName>
        <ecNumber evidence="12">5.6.2.4</ecNumber>
    </recommendedName>
    <alternativeName>
        <fullName evidence="13">DNA 3'-5' helicase II</fullName>
    </alternativeName>
</protein>
<keyword evidence="10" id="KW-0413">Isomerase</keyword>
<dbReference type="PANTHER" id="PTHR11070">
    <property type="entry name" value="UVRD / RECB / PCRA DNA HELICASE FAMILY MEMBER"/>
    <property type="match status" value="1"/>
</dbReference>
<name>A0ABU5E9S9_9PROT</name>
<evidence type="ECO:0000256" key="10">
    <source>
        <dbReference type="ARBA" id="ARBA00023235"/>
    </source>
</evidence>
<dbReference type="EC" id="5.6.2.4" evidence="12"/>
<feature type="binding site" evidence="15">
    <location>
        <begin position="42"/>
        <end position="49"/>
    </location>
    <ligand>
        <name>ATP</name>
        <dbReference type="ChEBI" id="CHEBI:30616"/>
    </ligand>
</feature>
<evidence type="ECO:0000259" key="18">
    <source>
        <dbReference type="PROSITE" id="PS51217"/>
    </source>
</evidence>
<feature type="domain" description="UvrD-like helicase ATP-binding" evidence="17">
    <location>
        <begin position="21"/>
        <end position="503"/>
    </location>
</feature>
<evidence type="ECO:0000256" key="12">
    <source>
        <dbReference type="ARBA" id="ARBA00034808"/>
    </source>
</evidence>
<gene>
    <name evidence="19" type="primary">addA</name>
    <name evidence="19" type="ORF">SMD27_05895</name>
</gene>
<comment type="catalytic activity">
    <reaction evidence="11">
        <text>Couples ATP hydrolysis with the unwinding of duplex DNA by translocating in the 3'-5' direction.</text>
        <dbReference type="EC" id="5.6.2.4"/>
    </reaction>
</comment>
<evidence type="ECO:0000256" key="8">
    <source>
        <dbReference type="ARBA" id="ARBA00023125"/>
    </source>
</evidence>
<evidence type="ECO:0000256" key="3">
    <source>
        <dbReference type="ARBA" id="ARBA00022763"/>
    </source>
</evidence>
<evidence type="ECO:0000256" key="9">
    <source>
        <dbReference type="ARBA" id="ARBA00023204"/>
    </source>
</evidence>
<dbReference type="InterPro" id="IPR000212">
    <property type="entry name" value="DNA_helicase_UvrD/REP"/>
</dbReference>
<dbReference type="Pfam" id="PF00580">
    <property type="entry name" value="UvrD-helicase"/>
    <property type="match status" value="1"/>
</dbReference>
<dbReference type="Pfam" id="PF13361">
    <property type="entry name" value="UvrD_C"/>
    <property type="match status" value="1"/>
</dbReference>
<feature type="domain" description="UvrD-like helicase C-terminal" evidence="18">
    <location>
        <begin position="533"/>
        <end position="805"/>
    </location>
</feature>
<feature type="region of interest" description="Disordered" evidence="16">
    <location>
        <begin position="953"/>
        <end position="983"/>
    </location>
</feature>
<keyword evidence="1" id="KW-0540">Nuclease</keyword>
<dbReference type="InterPro" id="IPR011335">
    <property type="entry name" value="Restrct_endonuc-II-like"/>
</dbReference>
<keyword evidence="6" id="KW-0269">Exonuclease</keyword>
<reference evidence="19 20" key="1">
    <citation type="journal article" date="2016" name="Antonie Van Leeuwenhoek">
        <title>Dongia soli sp. nov., isolated from soil from Dokdo, Korea.</title>
        <authorList>
            <person name="Kim D.U."/>
            <person name="Lee H."/>
            <person name="Kim H."/>
            <person name="Kim S.G."/>
            <person name="Ka J.O."/>
        </authorList>
    </citation>
    <scope>NUCLEOTIDE SEQUENCE [LARGE SCALE GENOMIC DNA]</scope>
    <source>
        <strain evidence="19 20">D78</strain>
    </source>
</reference>
<evidence type="ECO:0000256" key="4">
    <source>
        <dbReference type="ARBA" id="ARBA00022801"/>
    </source>
</evidence>
<evidence type="ECO:0000256" key="15">
    <source>
        <dbReference type="PROSITE-ProRule" id="PRU00560"/>
    </source>
</evidence>
<evidence type="ECO:0000256" key="6">
    <source>
        <dbReference type="ARBA" id="ARBA00022839"/>
    </source>
</evidence>
<dbReference type="Gene3D" id="3.90.320.10">
    <property type="match status" value="1"/>
</dbReference>
<keyword evidence="5 15" id="KW-0347">Helicase</keyword>
<evidence type="ECO:0000259" key="17">
    <source>
        <dbReference type="PROSITE" id="PS51198"/>
    </source>
</evidence>
<dbReference type="InterPro" id="IPR014017">
    <property type="entry name" value="DNA_helicase_UvrD-like_C"/>
</dbReference>
<comment type="caution">
    <text evidence="19">The sequence shown here is derived from an EMBL/GenBank/DDBJ whole genome shotgun (WGS) entry which is preliminary data.</text>
</comment>
<dbReference type="Pfam" id="PF12705">
    <property type="entry name" value="PDDEXK_1"/>
    <property type="match status" value="1"/>
</dbReference>
<dbReference type="Gene3D" id="1.10.486.10">
    <property type="entry name" value="PCRA, domain 4"/>
    <property type="match status" value="1"/>
</dbReference>
<dbReference type="PROSITE" id="PS51198">
    <property type="entry name" value="UVRD_HELICASE_ATP_BIND"/>
    <property type="match status" value="1"/>
</dbReference>
<keyword evidence="2 15" id="KW-0547">Nucleotide-binding</keyword>
<dbReference type="PANTHER" id="PTHR11070:SF2">
    <property type="entry name" value="ATP-DEPENDENT DNA HELICASE SRS2"/>
    <property type="match status" value="1"/>
</dbReference>
<dbReference type="Gene3D" id="3.40.50.300">
    <property type="entry name" value="P-loop containing nucleotide triphosphate hydrolases"/>
    <property type="match status" value="3"/>
</dbReference>
<evidence type="ECO:0000256" key="2">
    <source>
        <dbReference type="ARBA" id="ARBA00022741"/>
    </source>
</evidence>
<dbReference type="InterPro" id="IPR038726">
    <property type="entry name" value="PDDEXK_AddAB-type"/>
</dbReference>
<evidence type="ECO:0000256" key="1">
    <source>
        <dbReference type="ARBA" id="ARBA00022722"/>
    </source>
</evidence>
<keyword evidence="20" id="KW-1185">Reference proteome</keyword>
<keyword evidence="7 15" id="KW-0067">ATP-binding</keyword>
<dbReference type="NCBIfam" id="TIGR02784">
    <property type="entry name" value="addA_alphas"/>
    <property type="match status" value="1"/>
</dbReference>
<sequence>MTIERPSSQALPIARDAQSAIRDASLGQRRGADPLKSAWVTASAGSGKTKVLGDRVLRLLLNGTRPERILCLTFTKAAAAEMANRIAETLAKWAAMPAADLRQALVDLTSQRPSAEMQDEARRLFSRVLDAPGGMKIETIHAFCQSLLRRFPLEAEIAPHFEPMEERDATEMLRAARDAMLLAAREQRETPLALALDHVVRLGEDRLDKIMAAFLRERGRLMTLRRRSGSLDDVALVLARHLDLQPGESRRDILLAACDDALFDCQGLRAAVAILQRGKTTDGKLADRLAPWLAAEREDRLSGFEDYLAAFHDSKGAPKNGFLTKALASAHPDIERMLTVERDRVARIGERLRAVDILTDTMALLTLASDMLDRYERRKAATAKLDFDDLILKTRDLLRRPGIAPWVLFKLDGGLDHILIDEAQDTNPAQWQVIEALAGEFFVGEGAVERPRTVFAVGDVKQSIYSFQGADPMEFIAKRAQFSALAGPDRFNDEILNVSFRSTDQVLDLVDRVFAGPAAPGVVLPGEPALRHRVSRVGAEGMVTLWPRAVPVDLAAPDPWSPPRIRDEAATPVPRLAEAIAGEIQRLIGKEMLRDRGRVVTAGDILILARSRSAVFEAVVRALKTRAIPVAGIDRMHLLEQIAVLDLMAFGDFLLLPDDDLTLATLLKSPLVGLDEDALMALCLDRKGSLWAALSARRDERADFAAAHRLLAGFQARVDYLLPFALYGELLQATGGRRRLYGRLGPEAADAVDEFIALAQDYERHHTPSLQGFLHWLRTTDVEVKRELQDSNDQVRVMTVHGAKGLQAPIVFLIDQQRRRPNGDGLFWVSIGGAELPLWSPNRQADHAVTAAAREQRANAMMLEENRLLYVALTRAEDRLYVCGTGSGSVSAAPGWHDYVAGALADMPGAEKLEMPGFEGEGWQGEGWRVASAQLAAPTRARPGAALVTGADLPLPDWAGTRAPDEPDPPQPLTPSRPSDSEEAAELALVSPLAADQGYRFKRGRLTHHLLETLPGLAPEARAAAASAYLARPVHGLDAAQQAEIAAEVLAVLTHPDFADLFAPGSQAEVPVIAHFADRDGRRRILAGQIDRLAVRGKDCLIVDYKSNRPPPMQASHVPALYLRQMAAYRRAVREIYPSQTVRCFLLWSDGPRLMELPGDMLDLHD</sequence>
<evidence type="ECO:0000256" key="14">
    <source>
        <dbReference type="ARBA" id="ARBA00048988"/>
    </source>
</evidence>
<dbReference type="InterPro" id="IPR011604">
    <property type="entry name" value="PDDEXK-like_dom_sf"/>
</dbReference>
<dbReference type="RefSeq" id="WP_320507389.1">
    <property type="nucleotide sequence ID" value="NZ_JAXCLW010000001.1"/>
</dbReference>
<dbReference type="SUPFAM" id="SSF52540">
    <property type="entry name" value="P-loop containing nucleoside triphosphate hydrolases"/>
    <property type="match status" value="1"/>
</dbReference>
<proteinExistence type="predicted"/>